<dbReference type="Proteomes" id="UP000886501">
    <property type="component" value="Unassembled WGS sequence"/>
</dbReference>
<evidence type="ECO:0000313" key="1">
    <source>
        <dbReference type="EMBL" id="KAF9644241.1"/>
    </source>
</evidence>
<gene>
    <name evidence="1" type="ORF">BDM02DRAFT_3131881</name>
</gene>
<evidence type="ECO:0000313" key="2">
    <source>
        <dbReference type="Proteomes" id="UP000886501"/>
    </source>
</evidence>
<reference evidence="1" key="1">
    <citation type="submission" date="2019-10" db="EMBL/GenBank/DDBJ databases">
        <authorList>
            <consortium name="DOE Joint Genome Institute"/>
            <person name="Kuo A."/>
            <person name="Miyauchi S."/>
            <person name="Kiss E."/>
            <person name="Drula E."/>
            <person name="Kohler A."/>
            <person name="Sanchez-Garcia M."/>
            <person name="Andreopoulos B."/>
            <person name="Barry K.W."/>
            <person name="Bonito G."/>
            <person name="Buee M."/>
            <person name="Carver A."/>
            <person name="Chen C."/>
            <person name="Cichocki N."/>
            <person name="Clum A."/>
            <person name="Culley D."/>
            <person name="Crous P.W."/>
            <person name="Fauchery L."/>
            <person name="Girlanda M."/>
            <person name="Hayes R."/>
            <person name="Keri Z."/>
            <person name="Labutti K."/>
            <person name="Lipzen A."/>
            <person name="Lombard V."/>
            <person name="Magnuson J."/>
            <person name="Maillard F."/>
            <person name="Morin E."/>
            <person name="Murat C."/>
            <person name="Nolan M."/>
            <person name="Ohm R."/>
            <person name="Pangilinan J."/>
            <person name="Pereira M."/>
            <person name="Perotto S."/>
            <person name="Peter M."/>
            <person name="Riley R."/>
            <person name="Sitrit Y."/>
            <person name="Stielow B."/>
            <person name="Szollosi G."/>
            <person name="Zifcakova L."/>
            <person name="Stursova M."/>
            <person name="Spatafora J.W."/>
            <person name="Tedersoo L."/>
            <person name="Vaario L.-M."/>
            <person name="Yamada A."/>
            <person name="Yan M."/>
            <person name="Wang P."/>
            <person name="Xu J."/>
            <person name="Bruns T."/>
            <person name="Baldrian P."/>
            <person name="Vilgalys R."/>
            <person name="Henrissat B."/>
            <person name="Grigoriev I.V."/>
            <person name="Hibbett D."/>
            <person name="Nagy L.G."/>
            <person name="Martin F.M."/>
        </authorList>
    </citation>
    <scope>NUCLEOTIDE SEQUENCE</scope>
    <source>
        <strain evidence="1">P2</strain>
    </source>
</reference>
<name>A0ACB6Z3J5_THEGA</name>
<accession>A0ACB6Z3J5</accession>
<reference evidence="1" key="2">
    <citation type="journal article" date="2020" name="Nat. Commun.">
        <title>Large-scale genome sequencing of mycorrhizal fungi provides insights into the early evolution of symbiotic traits.</title>
        <authorList>
            <person name="Miyauchi S."/>
            <person name="Kiss E."/>
            <person name="Kuo A."/>
            <person name="Drula E."/>
            <person name="Kohler A."/>
            <person name="Sanchez-Garcia M."/>
            <person name="Morin E."/>
            <person name="Andreopoulos B."/>
            <person name="Barry K.W."/>
            <person name="Bonito G."/>
            <person name="Buee M."/>
            <person name="Carver A."/>
            <person name="Chen C."/>
            <person name="Cichocki N."/>
            <person name="Clum A."/>
            <person name="Culley D."/>
            <person name="Crous P.W."/>
            <person name="Fauchery L."/>
            <person name="Girlanda M."/>
            <person name="Hayes R.D."/>
            <person name="Keri Z."/>
            <person name="LaButti K."/>
            <person name="Lipzen A."/>
            <person name="Lombard V."/>
            <person name="Magnuson J."/>
            <person name="Maillard F."/>
            <person name="Murat C."/>
            <person name="Nolan M."/>
            <person name="Ohm R.A."/>
            <person name="Pangilinan J."/>
            <person name="Pereira M.F."/>
            <person name="Perotto S."/>
            <person name="Peter M."/>
            <person name="Pfister S."/>
            <person name="Riley R."/>
            <person name="Sitrit Y."/>
            <person name="Stielow J.B."/>
            <person name="Szollosi G."/>
            <person name="Zifcakova L."/>
            <person name="Stursova M."/>
            <person name="Spatafora J.W."/>
            <person name="Tedersoo L."/>
            <person name="Vaario L.M."/>
            <person name="Yamada A."/>
            <person name="Yan M."/>
            <person name="Wang P."/>
            <person name="Xu J."/>
            <person name="Bruns T."/>
            <person name="Baldrian P."/>
            <person name="Vilgalys R."/>
            <person name="Dunand C."/>
            <person name="Henrissat B."/>
            <person name="Grigoriev I.V."/>
            <person name="Hibbett D."/>
            <person name="Nagy L.G."/>
            <person name="Martin F.M."/>
        </authorList>
    </citation>
    <scope>NUCLEOTIDE SEQUENCE</scope>
    <source>
        <strain evidence="1">P2</strain>
    </source>
</reference>
<keyword evidence="2" id="KW-1185">Reference proteome</keyword>
<dbReference type="EMBL" id="MU118151">
    <property type="protein sequence ID" value="KAF9644241.1"/>
    <property type="molecule type" value="Genomic_DNA"/>
</dbReference>
<proteinExistence type="predicted"/>
<organism evidence="1 2">
    <name type="scientific">Thelephora ganbajun</name>
    <name type="common">Ganba fungus</name>
    <dbReference type="NCBI Taxonomy" id="370292"/>
    <lineage>
        <taxon>Eukaryota</taxon>
        <taxon>Fungi</taxon>
        <taxon>Dikarya</taxon>
        <taxon>Basidiomycota</taxon>
        <taxon>Agaricomycotina</taxon>
        <taxon>Agaricomycetes</taxon>
        <taxon>Thelephorales</taxon>
        <taxon>Thelephoraceae</taxon>
        <taxon>Thelephora</taxon>
    </lineage>
</organism>
<protein>
    <submittedName>
        <fullName evidence="1">Uncharacterized protein</fullName>
    </submittedName>
</protein>
<comment type="caution">
    <text evidence="1">The sequence shown here is derived from an EMBL/GenBank/DDBJ whole genome shotgun (WGS) entry which is preliminary data.</text>
</comment>
<sequence length="478" mass="52154">MSLADLALELTDSIVDFLHDDPTSLKALSTTCRRFLPACRFHLFSEIALESEKLRGKEFPTALAPLVKRVRLSPGSPTTGSFMAPPFLTFGSFVVPPPPLTGPQLRQCINNIHSPHVEFKGVKVSTNHSLFTAVTTSDLKRSATSLSLNDCCVDSEDLVTLCYALPRVESLRLSAITFDKSRAMIRKVERTAPVPIGFFVPSTTSTSDWSSFSESLTSTIKTRRLHLKEIVLEGTKWTNELCEGLVGLVERIDEATELTLRAQLPVVPSRSFDDVHGENPTGQDLIGEQLELFTRFLEICGAKIDRLDVCLGNGAVHNRPSTKPNKLLPAQVESENRTDDRAVVQNVDSDVGLTIDTCLGSVLEHCPRLEALRLSGSLCSTHMMEQVIQGIKPISGHPPSLRVLGLGPVGAGILWNDVAHVLGFTGVGAGLERVVITEGDLRVIPVDARCVTLEKFDELRGKGVDVVISEHRRVGDLL</sequence>